<dbReference type="EMBL" id="JBHSOG010000102">
    <property type="protein sequence ID" value="MFC5771934.1"/>
    <property type="molecule type" value="Genomic_DNA"/>
</dbReference>
<evidence type="ECO:0000313" key="4">
    <source>
        <dbReference type="Proteomes" id="UP001595974"/>
    </source>
</evidence>
<reference evidence="4" key="1">
    <citation type="journal article" date="2019" name="Int. J. Syst. Evol. Microbiol.">
        <title>The Global Catalogue of Microorganisms (GCM) 10K type strain sequencing project: providing services to taxonomists for standard genome sequencing and annotation.</title>
        <authorList>
            <consortium name="The Broad Institute Genomics Platform"/>
            <consortium name="The Broad Institute Genome Sequencing Center for Infectious Disease"/>
            <person name="Wu L."/>
            <person name="Ma J."/>
        </authorList>
    </citation>
    <scope>NUCLEOTIDE SEQUENCE [LARGE SCALE GENOMIC DNA]</scope>
    <source>
        <strain evidence="4">SHR3</strain>
    </source>
</reference>
<evidence type="ECO:0000313" key="3">
    <source>
        <dbReference type="EMBL" id="MFC5771934.1"/>
    </source>
</evidence>
<comment type="caution">
    <text evidence="3">The sequence shown here is derived from an EMBL/GenBank/DDBJ whole genome shotgun (WGS) entry which is preliminary data.</text>
</comment>
<dbReference type="Proteomes" id="UP001595974">
    <property type="component" value="Unassembled WGS sequence"/>
</dbReference>
<dbReference type="Pfam" id="PF07044">
    <property type="entry name" value="DUF1329"/>
    <property type="match status" value="1"/>
</dbReference>
<accession>A0ABW1AXY9</accession>
<gene>
    <name evidence="3" type="ORF">ACFPTN_21345</name>
</gene>
<organism evidence="3 4">
    <name type="scientific">Thauera sinica</name>
    <dbReference type="NCBI Taxonomy" id="2665146"/>
    <lineage>
        <taxon>Bacteria</taxon>
        <taxon>Pseudomonadati</taxon>
        <taxon>Pseudomonadota</taxon>
        <taxon>Betaproteobacteria</taxon>
        <taxon>Rhodocyclales</taxon>
        <taxon>Zoogloeaceae</taxon>
        <taxon>Thauera</taxon>
    </lineage>
</organism>
<keyword evidence="4" id="KW-1185">Reference proteome</keyword>
<protein>
    <submittedName>
        <fullName evidence="3">DUF1329 domain-containing protein</fullName>
    </submittedName>
</protein>
<keyword evidence="2" id="KW-0732">Signal</keyword>
<dbReference type="CDD" id="cd16329">
    <property type="entry name" value="LolA_like"/>
    <property type="match status" value="1"/>
</dbReference>
<feature type="chain" id="PRO_5046439284" evidence="2">
    <location>
        <begin position="23"/>
        <end position="445"/>
    </location>
</feature>
<dbReference type="Gene3D" id="2.50.20.10">
    <property type="entry name" value="Lipoprotein localisation LolA/LolB/LppX"/>
    <property type="match status" value="1"/>
</dbReference>
<dbReference type="InterPro" id="IPR010752">
    <property type="entry name" value="DUF1329"/>
</dbReference>
<name>A0ABW1AXY9_9RHOO</name>
<sequence length="445" mass="49360">MSKNKLIHAVLVSVLVSAPASAAVTPAEAAQLKTTLTPLGAERDGNKDGSIPAWKGGHKTPIPGAGDGKHPDPFAAEQPVVRITAQNAGQHAGRLTEGVLAMLTKYPGYRIDVYPTHRTAGAPQWVYDNTFKAATQARLTTDGLSFEGAWGAVPFPIPKNGSEVMWNHLVHPHPASVELDFRVFVGTPDGKRSMASKGVMNEQASYYLENGSAGKYNQVFQFYRFNTTAPTFKAGEQVVVHESLDMSVEPQAWQYLVGQRRVRRAPTISYDTPDFMASGANYFDEVYGLRSRLDRYDWKLVGKQEMYVPYNNNRFFAAGDESAFVPFHTNPDHVRWELHRVWVVEATLAAGKRHAVPKRRFYIDEDSWAVLLADGYDAEGKLWRTSQVFNMIVPEAEMLATNFTVVYNLQASTMSAIQYVDALKVIPPRKTSYFSGDAMSSDSAR</sequence>
<dbReference type="RefSeq" id="WP_096444885.1">
    <property type="nucleotide sequence ID" value="NZ_JBHSOG010000102.1"/>
</dbReference>
<feature type="signal peptide" evidence="2">
    <location>
        <begin position="1"/>
        <end position="22"/>
    </location>
</feature>
<proteinExistence type="predicted"/>
<evidence type="ECO:0000256" key="1">
    <source>
        <dbReference type="SAM" id="MobiDB-lite"/>
    </source>
</evidence>
<feature type="region of interest" description="Disordered" evidence="1">
    <location>
        <begin position="35"/>
        <end position="69"/>
    </location>
</feature>
<evidence type="ECO:0000256" key="2">
    <source>
        <dbReference type="SAM" id="SignalP"/>
    </source>
</evidence>